<evidence type="ECO:0000256" key="2">
    <source>
        <dbReference type="ARBA" id="ARBA00007400"/>
    </source>
</evidence>
<feature type="transmembrane region" description="Helical" evidence="7">
    <location>
        <begin position="87"/>
        <end position="105"/>
    </location>
</feature>
<keyword evidence="5 7" id="KW-1133">Transmembrane helix</keyword>
<keyword evidence="3" id="KW-1003">Cell membrane</keyword>
<accession>A0ABW5N4X8</accession>
<protein>
    <submittedName>
        <fullName evidence="9">Acyltransferase</fullName>
    </submittedName>
</protein>
<dbReference type="RefSeq" id="WP_378256115.1">
    <property type="nucleotide sequence ID" value="NZ_JBHSJV010000001.1"/>
</dbReference>
<dbReference type="PANTHER" id="PTHR40074">
    <property type="entry name" value="O-ACETYLTRANSFERASE WECH"/>
    <property type="match status" value="1"/>
</dbReference>
<feature type="transmembrane region" description="Helical" evidence="7">
    <location>
        <begin position="166"/>
        <end position="184"/>
    </location>
</feature>
<comment type="caution">
    <text evidence="9">The sequence shown here is derived from an EMBL/GenBank/DDBJ whole genome shotgun (WGS) entry which is preliminary data.</text>
</comment>
<feature type="transmembrane region" description="Helical" evidence="7">
    <location>
        <begin position="136"/>
        <end position="154"/>
    </location>
</feature>
<dbReference type="GO" id="GO:0016746">
    <property type="term" value="F:acyltransferase activity"/>
    <property type="evidence" value="ECO:0007669"/>
    <property type="project" value="UniProtKB-KW"/>
</dbReference>
<evidence type="ECO:0000256" key="6">
    <source>
        <dbReference type="ARBA" id="ARBA00023136"/>
    </source>
</evidence>
<evidence type="ECO:0000256" key="5">
    <source>
        <dbReference type="ARBA" id="ARBA00022989"/>
    </source>
</evidence>
<evidence type="ECO:0000256" key="3">
    <source>
        <dbReference type="ARBA" id="ARBA00022475"/>
    </source>
</evidence>
<evidence type="ECO:0000256" key="1">
    <source>
        <dbReference type="ARBA" id="ARBA00004651"/>
    </source>
</evidence>
<evidence type="ECO:0000256" key="4">
    <source>
        <dbReference type="ARBA" id="ARBA00022692"/>
    </source>
</evidence>
<dbReference type="InterPro" id="IPR002656">
    <property type="entry name" value="Acyl_transf_3_dom"/>
</dbReference>
<feature type="domain" description="Acyltransferase 3" evidence="8">
    <location>
        <begin position="15"/>
        <end position="336"/>
    </location>
</feature>
<dbReference type="Pfam" id="PF01757">
    <property type="entry name" value="Acyl_transf_3"/>
    <property type="match status" value="1"/>
</dbReference>
<evidence type="ECO:0000256" key="7">
    <source>
        <dbReference type="SAM" id="Phobius"/>
    </source>
</evidence>
<dbReference type="EMBL" id="JBHULX010000002">
    <property type="protein sequence ID" value="MFD2589939.1"/>
    <property type="molecule type" value="Genomic_DNA"/>
</dbReference>
<comment type="similarity">
    <text evidence="2">Belongs to the acyltransferase 3 family.</text>
</comment>
<keyword evidence="6 7" id="KW-0472">Membrane</keyword>
<sequence>MKHTPLHQSTNTLFWADHLRVFATISVILLHVSAPILYEFKKIPDNLWWVGNIYDGATRFCVPIFFMLTGALLFRKEYSLTTFLKKRCYRIIPPFLFWSCIYIAYDFPYHRLQWDFSSLILVFKTIFSNLLRGSEYHLWFVYVLIGIYLLIPILSKWIKNASKKEIQYFLVIWGITSLIDIPGVREYIRFVDLRNFSGFIGYTILGYYLSVYKISNKNIWYIFLAIGSAITIIGTYYLSEQNNSFTNYFYGYLTFDTILCATAIFILFKKAVITNPKYQKVIHSLSKKSYGIYLCHILILSLLSSFNIDWKICHPSISIPVVTILCFTISSLLIFFIGKIKNTTYITG</sequence>
<evidence type="ECO:0000313" key="9">
    <source>
        <dbReference type="EMBL" id="MFD2589939.1"/>
    </source>
</evidence>
<reference evidence="10" key="1">
    <citation type="journal article" date="2019" name="Int. J. Syst. Evol. Microbiol.">
        <title>The Global Catalogue of Microorganisms (GCM) 10K type strain sequencing project: providing services to taxonomists for standard genome sequencing and annotation.</title>
        <authorList>
            <consortium name="The Broad Institute Genomics Platform"/>
            <consortium name="The Broad Institute Genome Sequencing Center for Infectious Disease"/>
            <person name="Wu L."/>
            <person name="Ma J."/>
        </authorList>
    </citation>
    <scope>NUCLEOTIDE SEQUENCE [LARGE SCALE GENOMIC DNA]</scope>
    <source>
        <strain evidence="10">KCTC 42423</strain>
    </source>
</reference>
<feature type="transmembrane region" description="Helical" evidence="7">
    <location>
        <begin position="318"/>
        <end position="338"/>
    </location>
</feature>
<feature type="transmembrane region" description="Helical" evidence="7">
    <location>
        <begin position="196"/>
        <end position="212"/>
    </location>
</feature>
<keyword evidence="9" id="KW-0808">Transferase</keyword>
<evidence type="ECO:0000313" key="10">
    <source>
        <dbReference type="Proteomes" id="UP001597459"/>
    </source>
</evidence>
<dbReference type="Proteomes" id="UP001597459">
    <property type="component" value="Unassembled WGS sequence"/>
</dbReference>
<feature type="transmembrane region" description="Helical" evidence="7">
    <location>
        <begin position="57"/>
        <end position="75"/>
    </location>
</feature>
<feature type="transmembrane region" description="Helical" evidence="7">
    <location>
        <begin position="219"/>
        <end position="237"/>
    </location>
</feature>
<feature type="transmembrane region" description="Helical" evidence="7">
    <location>
        <begin position="289"/>
        <end position="306"/>
    </location>
</feature>
<keyword evidence="9" id="KW-0012">Acyltransferase</keyword>
<gene>
    <name evidence="9" type="ORF">ACFSTE_03795</name>
</gene>
<proteinExistence type="inferred from homology"/>
<keyword evidence="10" id="KW-1185">Reference proteome</keyword>
<comment type="subcellular location">
    <subcellularLocation>
        <location evidence="1">Cell membrane</location>
        <topology evidence="1">Multi-pass membrane protein</topology>
    </subcellularLocation>
</comment>
<organism evidence="9 10">
    <name type="scientific">Aquimarina hainanensis</name>
    <dbReference type="NCBI Taxonomy" id="1578017"/>
    <lineage>
        <taxon>Bacteria</taxon>
        <taxon>Pseudomonadati</taxon>
        <taxon>Bacteroidota</taxon>
        <taxon>Flavobacteriia</taxon>
        <taxon>Flavobacteriales</taxon>
        <taxon>Flavobacteriaceae</taxon>
        <taxon>Aquimarina</taxon>
    </lineage>
</organism>
<feature type="transmembrane region" description="Helical" evidence="7">
    <location>
        <begin position="21"/>
        <end position="37"/>
    </location>
</feature>
<dbReference type="PANTHER" id="PTHR40074:SF2">
    <property type="entry name" value="O-ACETYLTRANSFERASE WECH"/>
    <property type="match status" value="1"/>
</dbReference>
<keyword evidence="4 7" id="KW-0812">Transmembrane</keyword>
<evidence type="ECO:0000259" key="8">
    <source>
        <dbReference type="Pfam" id="PF01757"/>
    </source>
</evidence>
<feature type="transmembrane region" description="Helical" evidence="7">
    <location>
        <begin position="249"/>
        <end position="268"/>
    </location>
</feature>
<name>A0ABW5N4X8_9FLAO</name>